<dbReference type="InterPro" id="IPR009959">
    <property type="entry name" value="Cyclase_SnoaL-like"/>
</dbReference>
<dbReference type="Pfam" id="PF07366">
    <property type="entry name" value="SnoaL"/>
    <property type="match status" value="1"/>
</dbReference>
<comment type="caution">
    <text evidence="1">The sequence shown here is derived from an EMBL/GenBank/DDBJ whole genome shotgun (WGS) entry which is preliminary data.</text>
</comment>
<evidence type="ECO:0000313" key="2">
    <source>
        <dbReference type="Proteomes" id="UP000605361"/>
    </source>
</evidence>
<reference evidence="1" key="1">
    <citation type="submission" date="2020-11" db="EMBL/GenBank/DDBJ databases">
        <title>Whole-genome analyses of Nonomuraea sp. K274.</title>
        <authorList>
            <person name="Veyisoglu A."/>
        </authorList>
    </citation>
    <scope>NUCLEOTIDE SEQUENCE</scope>
    <source>
        <strain evidence="1">K274</strain>
    </source>
</reference>
<accession>A0A931EYR6</accession>
<dbReference type="Proteomes" id="UP000605361">
    <property type="component" value="Unassembled WGS sequence"/>
</dbReference>
<sequence>MTSARQVKDEVINAFNDHDVRGLLRSFAAEAVYVSPEGIVEGTEQLGWYFGQLFASFPDVQLTAWNKPLLDDPAVTEYTMTGTHDGPFQLADGSVLQPTGRHIAIRGAAVSTIENGLIITERDYHDQLELYNQLGMPIPAIA</sequence>
<proteinExistence type="predicted"/>
<evidence type="ECO:0000313" key="1">
    <source>
        <dbReference type="EMBL" id="MBF8189064.1"/>
    </source>
</evidence>
<dbReference type="SUPFAM" id="SSF54427">
    <property type="entry name" value="NTF2-like"/>
    <property type="match status" value="1"/>
</dbReference>
<name>A0A931EYR6_9ACTN</name>
<organism evidence="1 2">
    <name type="scientific">Nonomuraea cypriaca</name>
    <dbReference type="NCBI Taxonomy" id="1187855"/>
    <lineage>
        <taxon>Bacteria</taxon>
        <taxon>Bacillati</taxon>
        <taxon>Actinomycetota</taxon>
        <taxon>Actinomycetes</taxon>
        <taxon>Streptosporangiales</taxon>
        <taxon>Streptosporangiaceae</taxon>
        <taxon>Nonomuraea</taxon>
    </lineage>
</organism>
<dbReference type="Gene3D" id="3.10.450.50">
    <property type="match status" value="1"/>
</dbReference>
<dbReference type="GO" id="GO:0030638">
    <property type="term" value="P:polyketide metabolic process"/>
    <property type="evidence" value="ECO:0007669"/>
    <property type="project" value="InterPro"/>
</dbReference>
<protein>
    <submittedName>
        <fullName evidence="1">Nuclear transport factor 2 family protein</fullName>
    </submittedName>
</protein>
<dbReference type="InterPro" id="IPR032710">
    <property type="entry name" value="NTF2-like_dom_sf"/>
</dbReference>
<keyword evidence="2" id="KW-1185">Reference proteome</keyword>
<gene>
    <name evidence="1" type="ORF">ITP53_25680</name>
</gene>
<dbReference type="AlphaFoldDB" id="A0A931EYR6"/>
<dbReference type="EMBL" id="JADOGI010000081">
    <property type="protein sequence ID" value="MBF8189064.1"/>
    <property type="molecule type" value="Genomic_DNA"/>
</dbReference>
<dbReference type="RefSeq" id="WP_195897999.1">
    <property type="nucleotide sequence ID" value="NZ_JADOGI010000081.1"/>
</dbReference>